<dbReference type="InterPro" id="IPR023296">
    <property type="entry name" value="Glyco_hydro_beta-prop_sf"/>
</dbReference>
<evidence type="ECO:0000256" key="3">
    <source>
        <dbReference type="ARBA" id="ARBA00022771"/>
    </source>
</evidence>
<evidence type="ECO:0000256" key="2">
    <source>
        <dbReference type="ARBA" id="ARBA00022723"/>
    </source>
</evidence>
<keyword evidence="2" id="KW-0479">Metal-binding</keyword>
<dbReference type="AlphaFoldDB" id="A0A818X0H2"/>
<keyword evidence="3" id="KW-0863">Zinc-finger</keyword>
<protein>
    <recommendedName>
        <fullName evidence="6">PARP-type domain-containing protein</fullName>
    </recommendedName>
</protein>
<dbReference type="CDD" id="cd15482">
    <property type="entry name" value="Sialidase_non-viral"/>
    <property type="match status" value="1"/>
</dbReference>
<keyword evidence="4" id="KW-0862">Zinc</keyword>
<comment type="caution">
    <text evidence="8">The sequence shown here is derived from an EMBL/GenBank/DDBJ whole genome shotgun (WGS) entry which is preliminary data.</text>
</comment>
<dbReference type="SUPFAM" id="SSF57716">
    <property type="entry name" value="Glucocorticoid receptor-like (DNA-binding domain)"/>
    <property type="match status" value="1"/>
</dbReference>
<dbReference type="GO" id="GO:0003677">
    <property type="term" value="F:DNA binding"/>
    <property type="evidence" value="ECO:0007669"/>
    <property type="project" value="InterPro"/>
</dbReference>
<evidence type="ECO:0000256" key="1">
    <source>
        <dbReference type="ARBA" id="ARBA00004123"/>
    </source>
</evidence>
<dbReference type="Proteomes" id="UP000663860">
    <property type="component" value="Unassembled WGS sequence"/>
</dbReference>
<organism evidence="8 9">
    <name type="scientific">Adineta steineri</name>
    <dbReference type="NCBI Taxonomy" id="433720"/>
    <lineage>
        <taxon>Eukaryota</taxon>
        <taxon>Metazoa</taxon>
        <taxon>Spiralia</taxon>
        <taxon>Gnathifera</taxon>
        <taxon>Rotifera</taxon>
        <taxon>Eurotatoria</taxon>
        <taxon>Bdelloidea</taxon>
        <taxon>Adinetida</taxon>
        <taxon>Adinetidae</taxon>
        <taxon>Adineta</taxon>
    </lineage>
</organism>
<evidence type="ECO:0000256" key="4">
    <source>
        <dbReference type="ARBA" id="ARBA00022833"/>
    </source>
</evidence>
<dbReference type="Gene3D" id="2.115.10.20">
    <property type="entry name" value="Glycosyl hydrolase domain, family 43"/>
    <property type="match status" value="1"/>
</dbReference>
<comment type="subcellular location">
    <subcellularLocation>
        <location evidence="1">Nucleus</location>
    </subcellularLocation>
</comment>
<dbReference type="SMART" id="SM01336">
    <property type="entry name" value="zf-PARP"/>
    <property type="match status" value="1"/>
</dbReference>
<evidence type="ECO:0000259" key="6">
    <source>
        <dbReference type="PROSITE" id="PS50064"/>
    </source>
</evidence>
<gene>
    <name evidence="7" type="ORF">IZO911_LOCUS25832</name>
    <name evidence="8" type="ORF">KXQ929_LOCUS13142</name>
</gene>
<evidence type="ECO:0000313" key="9">
    <source>
        <dbReference type="Proteomes" id="UP000663868"/>
    </source>
</evidence>
<proteinExistence type="predicted"/>
<dbReference type="Proteomes" id="UP000663868">
    <property type="component" value="Unassembled WGS sequence"/>
</dbReference>
<evidence type="ECO:0000313" key="8">
    <source>
        <dbReference type="EMBL" id="CAF3732452.1"/>
    </source>
</evidence>
<dbReference type="InterPro" id="IPR036957">
    <property type="entry name" value="Znf_PARP_sf"/>
</dbReference>
<dbReference type="EMBL" id="CAJNOE010000329">
    <property type="protein sequence ID" value="CAF1152157.1"/>
    <property type="molecule type" value="Genomic_DNA"/>
</dbReference>
<dbReference type="GO" id="GO:0008270">
    <property type="term" value="F:zinc ion binding"/>
    <property type="evidence" value="ECO:0007669"/>
    <property type="project" value="UniProtKB-KW"/>
</dbReference>
<dbReference type="EMBL" id="CAJOBB010000695">
    <property type="protein sequence ID" value="CAF3732452.1"/>
    <property type="molecule type" value="Genomic_DNA"/>
</dbReference>
<dbReference type="InterPro" id="IPR001510">
    <property type="entry name" value="Znf_PARP"/>
</dbReference>
<sequence>MLKRFGDNELGESISRRVAYHCTTEYAKSSKATCRGCHTNIEQNELRLALMLQDEEGYKNTAWMHFSCFWKHPETKKLDGIHEIHNFSKLKPADQENTVALQLEFYPGTQTYHQTGSRFNNTAWIVVTQDPSERYLTYGPYTNAWNTTASSRVDFYLGVDNITGDSSNLLTVDVNDADKDHILTSRNISRLDFGYGNIQSQIFSLYFTSTIGHKLEFRVFYHCCSSIVHYKTVVNELDGGGLADIFIGQAGLELISSSVFPTPQSDPSSTAMWNVGTYIKPLDGRWYVFYREGFYAPTPAFCNGIVPLTRIAVRNSTDFGKTWSEPTAVALPGNSTFDNCAALDGAPFFDNDTDSWHYLAQCIGNNRRWSLCHYSRTGRNPMSGPFIPNPKNPVVQGGQLWSRICSGTGKHCTLTMYDEGTPEIIEKMNGWFYITFHGWDGPNNKAARGMARTRDFVNYDVAGYDLPNDAIFSPLDCNTWNISWNPKSLCVGGGEGSMVKSGDYFYHLIEAPDGTLNCDTTLGEQNWVLGLLRSPTLSARSGEWEQIHFNPAFKPAKKYGCGLQYHRIFRDNNDFFFSMFVIDFGVNNLTMKIWKVVPGKTNFPVIVGYP</sequence>
<evidence type="ECO:0000313" key="7">
    <source>
        <dbReference type="EMBL" id="CAF1152157.1"/>
    </source>
</evidence>
<dbReference type="Gene3D" id="3.30.1740.10">
    <property type="entry name" value="Zinc finger, PARP-type"/>
    <property type="match status" value="1"/>
</dbReference>
<keyword evidence="5" id="KW-0539">Nucleus</keyword>
<accession>A0A818X0H2</accession>
<dbReference type="PROSITE" id="PS50064">
    <property type="entry name" value="ZF_PARP_2"/>
    <property type="match status" value="1"/>
</dbReference>
<dbReference type="GO" id="GO:0005634">
    <property type="term" value="C:nucleus"/>
    <property type="evidence" value="ECO:0007669"/>
    <property type="project" value="UniProtKB-SubCell"/>
</dbReference>
<evidence type="ECO:0000256" key="5">
    <source>
        <dbReference type="ARBA" id="ARBA00023242"/>
    </source>
</evidence>
<dbReference type="Pfam" id="PF00645">
    <property type="entry name" value="zf-PARP"/>
    <property type="match status" value="1"/>
</dbReference>
<name>A0A818X0H2_9BILA</name>
<feature type="domain" description="PARP-type" evidence="6">
    <location>
        <begin position="22"/>
        <end position="96"/>
    </location>
</feature>
<dbReference type="SUPFAM" id="SSF50939">
    <property type="entry name" value="Sialidases"/>
    <property type="match status" value="1"/>
</dbReference>
<reference evidence="8" key="1">
    <citation type="submission" date="2021-02" db="EMBL/GenBank/DDBJ databases">
        <authorList>
            <person name="Nowell W R."/>
        </authorList>
    </citation>
    <scope>NUCLEOTIDE SEQUENCE</scope>
</reference>
<dbReference type="InterPro" id="IPR036278">
    <property type="entry name" value="Sialidase_sf"/>
</dbReference>